<dbReference type="GO" id="GO:0008270">
    <property type="term" value="F:zinc ion binding"/>
    <property type="evidence" value="ECO:0007669"/>
    <property type="project" value="InterPro"/>
</dbReference>
<evidence type="ECO:0000256" key="2">
    <source>
        <dbReference type="ARBA" id="ARBA00022723"/>
    </source>
</evidence>
<dbReference type="EMBL" id="FOMN01000010">
    <property type="protein sequence ID" value="SFD58926.1"/>
    <property type="molecule type" value="Genomic_DNA"/>
</dbReference>
<dbReference type="Proteomes" id="UP000199599">
    <property type="component" value="Unassembled WGS sequence"/>
</dbReference>
<dbReference type="PRINTS" id="PR00138">
    <property type="entry name" value="MATRIXIN"/>
</dbReference>
<evidence type="ECO:0000259" key="6">
    <source>
        <dbReference type="Pfam" id="PF00413"/>
    </source>
</evidence>
<keyword evidence="2" id="KW-0479">Metal-binding</keyword>
<organism evidence="7 8">
    <name type="scientific">Lactobacillus bombicola</name>
    <dbReference type="NCBI Taxonomy" id="1505723"/>
    <lineage>
        <taxon>Bacteria</taxon>
        <taxon>Bacillati</taxon>
        <taxon>Bacillota</taxon>
        <taxon>Bacilli</taxon>
        <taxon>Lactobacillales</taxon>
        <taxon>Lactobacillaceae</taxon>
        <taxon>Lactobacillus</taxon>
    </lineage>
</organism>
<dbReference type="InterPro" id="IPR024079">
    <property type="entry name" value="MetalloPept_cat_dom_sf"/>
</dbReference>
<dbReference type="STRING" id="1505723.SAMN04487792_1478"/>
<proteinExistence type="predicted"/>
<dbReference type="AlphaFoldDB" id="A0A1I1TJW7"/>
<dbReference type="SUPFAM" id="SSF55486">
    <property type="entry name" value="Metalloproteases ('zincins'), catalytic domain"/>
    <property type="match status" value="1"/>
</dbReference>
<sequence>MKSFNYFLVKLTCALMTVIILRNFIFDESLSIIKCNSQVVYARKSKQTSKNSKTKAVTGNHWRWQKPRAKVYIDLNDNPDMISATNDAISAWNRTRVFTFSKTKNKKKADITISQVYHPYTNYAGFTTFQYYLKTGFLYEAAVNLNIYYLQNFSNYYYNYERIVNTVEHELGHAIGLKHNNIKKSVMYPAQSLYPIEPIDIANAKKLYHK</sequence>
<accession>A0A1I1TJW7</accession>
<keyword evidence="1" id="KW-0645">Protease</keyword>
<dbReference type="GO" id="GO:0031012">
    <property type="term" value="C:extracellular matrix"/>
    <property type="evidence" value="ECO:0007669"/>
    <property type="project" value="InterPro"/>
</dbReference>
<evidence type="ECO:0000313" key="8">
    <source>
        <dbReference type="Proteomes" id="UP000199599"/>
    </source>
</evidence>
<feature type="domain" description="Peptidase M10 metallopeptidase" evidence="6">
    <location>
        <begin position="80"/>
        <end position="208"/>
    </location>
</feature>
<keyword evidence="3" id="KW-0378">Hydrolase</keyword>
<dbReference type="GO" id="GO:0006508">
    <property type="term" value="P:proteolysis"/>
    <property type="evidence" value="ECO:0007669"/>
    <property type="project" value="UniProtKB-KW"/>
</dbReference>
<keyword evidence="5" id="KW-0812">Transmembrane</keyword>
<dbReference type="GO" id="GO:0004222">
    <property type="term" value="F:metalloendopeptidase activity"/>
    <property type="evidence" value="ECO:0007669"/>
    <property type="project" value="InterPro"/>
</dbReference>
<evidence type="ECO:0000313" key="7">
    <source>
        <dbReference type="EMBL" id="SFD58926.1"/>
    </source>
</evidence>
<keyword evidence="5" id="KW-1133">Transmembrane helix</keyword>
<feature type="transmembrane region" description="Helical" evidence="5">
    <location>
        <begin position="6"/>
        <end position="25"/>
    </location>
</feature>
<reference evidence="8" key="1">
    <citation type="submission" date="2016-10" db="EMBL/GenBank/DDBJ databases">
        <authorList>
            <person name="Varghese N."/>
            <person name="Submissions S."/>
        </authorList>
    </citation>
    <scope>NUCLEOTIDE SEQUENCE [LARGE SCALE GENOMIC DNA]</scope>
    <source>
        <strain evidence="8">R-53102</strain>
    </source>
</reference>
<evidence type="ECO:0000256" key="3">
    <source>
        <dbReference type="ARBA" id="ARBA00022801"/>
    </source>
</evidence>
<gene>
    <name evidence="7" type="ORF">SAMN04487792_1478</name>
</gene>
<evidence type="ECO:0000256" key="4">
    <source>
        <dbReference type="ARBA" id="ARBA00022833"/>
    </source>
</evidence>
<keyword evidence="5" id="KW-0472">Membrane</keyword>
<dbReference type="Gene3D" id="3.40.390.10">
    <property type="entry name" value="Collagenase (Catalytic Domain)"/>
    <property type="match status" value="1"/>
</dbReference>
<name>A0A1I1TJW7_9LACO</name>
<dbReference type="CDD" id="cd04268">
    <property type="entry name" value="ZnMc_MMP_like"/>
    <property type="match status" value="1"/>
</dbReference>
<dbReference type="RefSeq" id="WP_090093912.1">
    <property type="nucleotide sequence ID" value="NZ_NPNG01000010.1"/>
</dbReference>
<keyword evidence="4" id="KW-0862">Zinc</keyword>
<dbReference type="Pfam" id="PF00413">
    <property type="entry name" value="Peptidase_M10"/>
    <property type="match status" value="1"/>
</dbReference>
<dbReference type="InterPro" id="IPR021190">
    <property type="entry name" value="Pept_M10A"/>
</dbReference>
<dbReference type="InterPro" id="IPR001818">
    <property type="entry name" value="Pept_M10_metallopeptidase"/>
</dbReference>
<evidence type="ECO:0000256" key="1">
    <source>
        <dbReference type="ARBA" id="ARBA00022670"/>
    </source>
</evidence>
<evidence type="ECO:0000256" key="5">
    <source>
        <dbReference type="SAM" id="Phobius"/>
    </source>
</evidence>
<protein>
    <submittedName>
        <fullName evidence="7">Matrixin</fullName>
    </submittedName>
</protein>